<evidence type="ECO:0008006" key="3">
    <source>
        <dbReference type="Google" id="ProtNLM"/>
    </source>
</evidence>
<accession>A0ABR4I8L1</accession>
<name>A0ABR4I8L1_9EURO</name>
<reference evidence="1 2" key="1">
    <citation type="submission" date="2024-07" db="EMBL/GenBank/DDBJ databases">
        <title>Section-level genome sequencing and comparative genomics of Aspergillus sections Usti and Cavernicolus.</title>
        <authorList>
            <consortium name="Lawrence Berkeley National Laboratory"/>
            <person name="Nybo J.L."/>
            <person name="Vesth T.C."/>
            <person name="Theobald S."/>
            <person name="Frisvad J.C."/>
            <person name="Larsen T.O."/>
            <person name="Kjaerboelling I."/>
            <person name="Rothschild-Mancinelli K."/>
            <person name="Lyhne E.K."/>
            <person name="Kogle M.E."/>
            <person name="Barry K."/>
            <person name="Clum A."/>
            <person name="Na H."/>
            <person name="Ledsgaard L."/>
            <person name="Lin J."/>
            <person name="Lipzen A."/>
            <person name="Kuo A."/>
            <person name="Riley R."/>
            <person name="Mondo S."/>
            <person name="LaButti K."/>
            <person name="Haridas S."/>
            <person name="Pangalinan J."/>
            <person name="Salamov A.A."/>
            <person name="Simmons B.A."/>
            <person name="Magnuson J.K."/>
            <person name="Chen J."/>
            <person name="Drula E."/>
            <person name="Henrissat B."/>
            <person name="Wiebenga A."/>
            <person name="Lubbers R.J."/>
            <person name="Gomes A.C."/>
            <person name="Makela M.R."/>
            <person name="Stajich J."/>
            <person name="Grigoriev I.V."/>
            <person name="Mortensen U.H."/>
            <person name="De vries R.P."/>
            <person name="Baker S.E."/>
            <person name="Andersen M.R."/>
        </authorList>
    </citation>
    <scope>NUCLEOTIDE SEQUENCE [LARGE SCALE GENOMIC DNA]</scope>
    <source>
        <strain evidence="1 2">CBS 600.67</strain>
    </source>
</reference>
<evidence type="ECO:0000313" key="1">
    <source>
        <dbReference type="EMBL" id="KAL2823997.1"/>
    </source>
</evidence>
<keyword evidence="2" id="KW-1185">Reference proteome</keyword>
<comment type="caution">
    <text evidence="1">The sequence shown here is derived from an EMBL/GenBank/DDBJ whole genome shotgun (WGS) entry which is preliminary data.</text>
</comment>
<dbReference type="EMBL" id="JBFXLS010000047">
    <property type="protein sequence ID" value="KAL2823997.1"/>
    <property type="molecule type" value="Genomic_DNA"/>
</dbReference>
<evidence type="ECO:0000313" key="2">
    <source>
        <dbReference type="Proteomes" id="UP001610335"/>
    </source>
</evidence>
<dbReference type="Proteomes" id="UP001610335">
    <property type="component" value="Unassembled WGS sequence"/>
</dbReference>
<protein>
    <recommendedName>
        <fullName evidence="3">Major facilitator superfamily (MFS) profile domain-containing protein</fullName>
    </recommendedName>
</protein>
<gene>
    <name evidence="1" type="ORF">BDW59DRAFT_148024</name>
</gene>
<organism evidence="1 2">
    <name type="scientific">Aspergillus cavernicola</name>
    <dbReference type="NCBI Taxonomy" id="176166"/>
    <lineage>
        <taxon>Eukaryota</taxon>
        <taxon>Fungi</taxon>
        <taxon>Dikarya</taxon>
        <taxon>Ascomycota</taxon>
        <taxon>Pezizomycotina</taxon>
        <taxon>Eurotiomycetes</taxon>
        <taxon>Eurotiomycetidae</taxon>
        <taxon>Eurotiales</taxon>
        <taxon>Aspergillaceae</taxon>
        <taxon>Aspergillus</taxon>
        <taxon>Aspergillus subgen. Nidulantes</taxon>
    </lineage>
</organism>
<sequence>MKGSLLSVSLLGWGAGMVLGSSSYLSWNYGISRMPGVGIRASILTGVMQDGLLQNVFCFPIAAGH</sequence>
<proteinExistence type="predicted"/>